<dbReference type="AlphaFoldDB" id="A0A1B6BZY1"/>
<gene>
    <name evidence="2" type="ORF">g.37400</name>
</gene>
<keyword evidence="1" id="KW-0732">Signal</keyword>
<proteinExistence type="predicted"/>
<dbReference type="GO" id="GO:0005739">
    <property type="term" value="C:mitochondrion"/>
    <property type="evidence" value="ECO:0007669"/>
    <property type="project" value="TreeGrafter"/>
</dbReference>
<accession>A0A1B6BZY1</accession>
<protein>
    <submittedName>
        <fullName evidence="2">Uncharacterized protein</fullName>
    </submittedName>
</protein>
<evidence type="ECO:0000256" key="1">
    <source>
        <dbReference type="SAM" id="SignalP"/>
    </source>
</evidence>
<dbReference type="PANTHER" id="PTHR31296:SF1">
    <property type="entry name" value="MITOCHONDRIAL PROTEIN C2ORF69"/>
    <property type="match status" value="1"/>
</dbReference>
<dbReference type="EMBL" id="GEDC01030763">
    <property type="protein sequence ID" value="JAS06535.1"/>
    <property type="molecule type" value="Transcribed_RNA"/>
</dbReference>
<feature type="signal peptide" evidence="1">
    <location>
        <begin position="1"/>
        <end position="18"/>
    </location>
</feature>
<sequence>MRSLFVSLILHWIKPLAALRYSSGGVKDCGSRMLKAESLSCPLRVVQVKGFEGRANDVIYCHPLDKEPHSSAVIYFGGDVQDYPENMDHHRDNKNYMKWNLENMALLLQSKFPYSHIVVIKPSRLTTHKLATFMDLVSAEMDQFRMEFKAFSCFDNFVRCNNCGAPVHIPTHQALQHLEQLLQTLTNRIKDAAQPLREGSCNNSFFPNGFSLDKAELQLIGFSKGCVVLNQFLYEFHYLKTLTPEDESMTSIVSRITDMYWLDGGHAGGKNTWITSRSLLETLTRLGIRIHIHVTPYQVTDERRPWIRKEEKAFGDLLKRLGAPVERTVHFENQMANLYMHFNVLSAFKQSSE</sequence>
<organism evidence="2">
    <name type="scientific">Clastoptera arizonana</name>
    <name type="common">Arizona spittle bug</name>
    <dbReference type="NCBI Taxonomy" id="38151"/>
    <lineage>
        <taxon>Eukaryota</taxon>
        <taxon>Metazoa</taxon>
        <taxon>Ecdysozoa</taxon>
        <taxon>Arthropoda</taxon>
        <taxon>Hexapoda</taxon>
        <taxon>Insecta</taxon>
        <taxon>Pterygota</taxon>
        <taxon>Neoptera</taxon>
        <taxon>Paraneoptera</taxon>
        <taxon>Hemiptera</taxon>
        <taxon>Auchenorrhyncha</taxon>
        <taxon>Cercopoidea</taxon>
        <taxon>Clastopteridae</taxon>
        <taxon>Clastoptera</taxon>
    </lineage>
</organism>
<dbReference type="PANTHER" id="PTHR31296">
    <property type="entry name" value="UPF0565 PROTEIN C2ORF69"/>
    <property type="match status" value="1"/>
</dbReference>
<dbReference type="InterPro" id="IPR018881">
    <property type="entry name" value="C2orf69_mit"/>
</dbReference>
<reference evidence="2" key="1">
    <citation type="submission" date="2015-12" db="EMBL/GenBank/DDBJ databases">
        <title>De novo transcriptome assembly of four potential Pierce s Disease insect vectors from Arizona vineyards.</title>
        <authorList>
            <person name="Tassone E.E."/>
        </authorList>
    </citation>
    <scope>NUCLEOTIDE SEQUENCE</scope>
</reference>
<evidence type="ECO:0000313" key="2">
    <source>
        <dbReference type="EMBL" id="JAS06535.1"/>
    </source>
</evidence>
<dbReference type="Pfam" id="PF10561">
    <property type="entry name" value="C2orf69"/>
    <property type="match status" value="3"/>
</dbReference>
<name>A0A1B6BZY1_9HEMI</name>
<feature type="chain" id="PRO_5008579991" evidence="1">
    <location>
        <begin position="19"/>
        <end position="353"/>
    </location>
</feature>